<evidence type="ECO:0000256" key="1">
    <source>
        <dbReference type="SAM" id="Phobius"/>
    </source>
</evidence>
<dbReference type="GO" id="GO:0043164">
    <property type="term" value="P:Gram-negative-bacterium-type cell wall biogenesis"/>
    <property type="evidence" value="ECO:0007669"/>
    <property type="project" value="TreeGrafter"/>
</dbReference>
<proteinExistence type="predicted"/>
<dbReference type="InterPro" id="IPR003848">
    <property type="entry name" value="DUF218"/>
</dbReference>
<name>A0A7D4QKC9_9SPHI</name>
<sequence length="253" mass="28844">MYFLLSKILLFLIFPIYWIFVLLLIAAFTKRKKLRKWTSISAVVLMLIFSNTWLCNLFEHIWEYPAAQLPDNAHYSAAIVLGGFSSQISATDGRFNAACERFLQAVRLQKTGKVSHIMISGGNGTLNPRQFSEAVWVQGQLKQFGVPDSAIVLETKSRNTLENARFSAEILKTSGLKPPYLLITSGYHMRRALMIFKHAGVDVVPYPCNFSTSNISRPSWLEMVPDMEAITWWNGTIKEEWGYMVNYFMKPAN</sequence>
<dbReference type="Gene3D" id="3.40.50.620">
    <property type="entry name" value="HUPs"/>
    <property type="match status" value="1"/>
</dbReference>
<dbReference type="PANTHER" id="PTHR30336">
    <property type="entry name" value="INNER MEMBRANE PROTEIN, PROBABLE PERMEASE"/>
    <property type="match status" value="1"/>
</dbReference>
<keyword evidence="1" id="KW-1133">Transmembrane helix</keyword>
<dbReference type="RefSeq" id="WP_173415065.1">
    <property type="nucleotide sequence ID" value="NZ_CP054139.1"/>
</dbReference>
<dbReference type="GO" id="GO:0000270">
    <property type="term" value="P:peptidoglycan metabolic process"/>
    <property type="evidence" value="ECO:0007669"/>
    <property type="project" value="TreeGrafter"/>
</dbReference>
<dbReference type="CDD" id="cd06259">
    <property type="entry name" value="YdcF-like"/>
    <property type="match status" value="1"/>
</dbReference>
<dbReference type="KEGG" id="mmab:HQ865_11685"/>
<dbReference type="AlphaFoldDB" id="A0A7D4QKC9"/>
<gene>
    <name evidence="3" type="ORF">HQ865_11685</name>
</gene>
<feature type="domain" description="DUF218" evidence="2">
    <location>
        <begin position="77"/>
        <end position="230"/>
    </location>
</feature>
<keyword evidence="4" id="KW-1185">Reference proteome</keyword>
<dbReference type="Proteomes" id="UP000505355">
    <property type="component" value="Chromosome"/>
</dbReference>
<evidence type="ECO:0000313" key="4">
    <source>
        <dbReference type="Proteomes" id="UP000505355"/>
    </source>
</evidence>
<dbReference type="InterPro" id="IPR051599">
    <property type="entry name" value="Cell_Envelope_Assoc"/>
</dbReference>
<feature type="transmembrane region" description="Helical" evidence="1">
    <location>
        <begin position="40"/>
        <end position="62"/>
    </location>
</feature>
<protein>
    <submittedName>
        <fullName evidence="3">YdcF family protein</fullName>
    </submittedName>
</protein>
<feature type="transmembrane region" description="Helical" evidence="1">
    <location>
        <begin position="6"/>
        <end position="28"/>
    </location>
</feature>
<dbReference type="EMBL" id="CP054139">
    <property type="protein sequence ID" value="QKJ30390.1"/>
    <property type="molecule type" value="Genomic_DNA"/>
</dbReference>
<organism evidence="3 4">
    <name type="scientific">Mucilaginibacter mali</name>
    <dbReference type="NCBI Taxonomy" id="2740462"/>
    <lineage>
        <taxon>Bacteria</taxon>
        <taxon>Pseudomonadati</taxon>
        <taxon>Bacteroidota</taxon>
        <taxon>Sphingobacteriia</taxon>
        <taxon>Sphingobacteriales</taxon>
        <taxon>Sphingobacteriaceae</taxon>
        <taxon>Mucilaginibacter</taxon>
    </lineage>
</organism>
<reference evidence="3 4" key="1">
    <citation type="submission" date="2020-05" db="EMBL/GenBank/DDBJ databases">
        <title>Mucilaginibacter mali sp. nov.</title>
        <authorList>
            <person name="Kim H.S."/>
            <person name="Lee K.C."/>
            <person name="Suh M.K."/>
            <person name="Kim J.-S."/>
            <person name="Han K.-I."/>
            <person name="Eom M.K."/>
            <person name="Shin Y.K."/>
            <person name="Lee J.-S."/>
        </authorList>
    </citation>
    <scope>NUCLEOTIDE SEQUENCE [LARGE SCALE GENOMIC DNA]</scope>
    <source>
        <strain evidence="3 4">G2-14</strain>
    </source>
</reference>
<dbReference type="GO" id="GO:0005886">
    <property type="term" value="C:plasma membrane"/>
    <property type="evidence" value="ECO:0007669"/>
    <property type="project" value="TreeGrafter"/>
</dbReference>
<keyword evidence="1" id="KW-0812">Transmembrane</keyword>
<evidence type="ECO:0000313" key="3">
    <source>
        <dbReference type="EMBL" id="QKJ30390.1"/>
    </source>
</evidence>
<dbReference type="PANTHER" id="PTHR30336:SF4">
    <property type="entry name" value="ENVELOPE BIOGENESIS FACTOR ELYC"/>
    <property type="match status" value="1"/>
</dbReference>
<accession>A0A7D4QKC9</accession>
<dbReference type="Pfam" id="PF02698">
    <property type="entry name" value="DUF218"/>
    <property type="match status" value="1"/>
</dbReference>
<keyword evidence="1" id="KW-0472">Membrane</keyword>
<evidence type="ECO:0000259" key="2">
    <source>
        <dbReference type="Pfam" id="PF02698"/>
    </source>
</evidence>
<dbReference type="InterPro" id="IPR014729">
    <property type="entry name" value="Rossmann-like_a/b/a_fold"/>
</dbReference>